<name>A0A4Z2GCN3_9TELE</name>
<protein>
    <submittedName>
        <fullName evidence="1">Uncharacterized protein</fullName>
    </submittedName>
</protein>
<dbReference type="EMBL" id="SRLO01000602">
    <property type="protein sequence ID" value="TNN50885.1"/>
    <property type="molecule type" value="Genomic_DNA"/>
</dbReference>
<dbReference type="Proteomes" id="UP000314294">
    <property type="component" value="Unassembled WGS sequence"/>
</dbReference>
<reference evidence="1 2" key="1">
    <citation type="submission" date="2019-03" db="EMBL/GenBank/DDBJ databases">
        <title>First draft genome of Liparis tanakae, snailfish: a comprehensive survey of snailfish specific genes.</title>
        <authorList>
            <person name="Kim W."/>
            <person name="Song I."/>
            <person name="Jeong J.-H."/>
            <person name="Kim D."/>
            <person name="Kim S."/>
            <person name="Ryu S."/>
            <person name="Song J.Y."/>
            <person name="Lee S.K."/>
        </authorList>
    </citation>
    <scope>NUCLEOTIDE SEQUENCE [LARGE SCALE GENOMIC DNA]</scope>
    <source>
        <tissue evidence="1">Muscle</tissue>
    </source>
</reference>
<accession>A0A4Z2GCN3</accession>
<dbReference type="AlphaFoldDB" id="A0A4Z2GCN3"/>
<organism evidence="1 2">
    <name type="scientific">Liparis tanakae</name>
    <name type="common">Tanaka's snailfish</name>
    <dbReference type="NCBI Taxonomy" id="230148"/>
    <lineage>
        <taxon>Eukaryota</taxon>
        <taxon>Metazoa</taxon>
        <taxon>Chordata</taxon>
        <taxon>Craniata</taxon>
        <taxon>Vertebrata</taxon>
        <taxon>Euteleostomi</taxon>
        <taxon>Actinopterygii</taxon>
        <taxon>Neopterygii</taxon>
        <taxon>Teleostei</taxon>
        <taxon>Neoteleostei</taxon>
        <taxon>Acanthomorphata</taxon>
        <taxon>Eupercaria</taxon>
        <taxon>Perciformes</taxon>
        <taxon>Cottioidei</taxon>
        <taxon>Cottales</taxon>
        <taxon>Liparidae</taxon>
        <taxon>Liparis</taxon>
    </lineage>
</organism>
<sequence length="60" mass="6425">MGMVGRVGVLEVPLWLGWAWRVERCYGRGSHSDVIGVAADAALGTRKCRGVPLVFGQALV</sequence>
<gene>
    <name evidence="1" type="ORF">EYF80_038909</name>
</gene>
<evidence type="ECO:0000313" key="1">
    <source>
        <dbReference type="EMBL" id="TNN50885.1"/>
    </source>
</evidence>
<evidence type="ECO:0000313" key="2">
    <source>
        <dbReference type="Proteomes" id="UP000314294"/>
    </source>
</evidence>
<comment type="caution">
    <text evidence="1">The sequence shown here is derived from an EMBL/GenBank/DDBJ whole genome shotgun (WGS) entry which is preliminary data.</text>
</comment>
<keyword evidence="2" id="KW-1185">Reference proteome</keyword>
<proteinExistence type="predicted"/>